<dbReference type="OrthoDB" id="7189296at2"/>
<dbReference type="AlphaFoldDB" id="A0A4S8P480"/>
<organism evidence="1 2">
    <name type="scientific">Peteryoungia ipomoeae</name>
    <dbReference type="NCBI Taxonomy" id="1210932"/>
    <lineage>
        <taxon>Bacteria</taxon>
        <taxon>Pseudomonadati</taxon>
        <taxon>Pseudomonadota</taxon>
        <taxon>Alphaproteobacteria</taxon>
        <taxon>Hyphomicrobiales</taxon>
        <taxon>Rhizobiaceae</taxon>
        <taxon>Peteryoungia</taxon>
    </lineage>
</organism>
<keyword evidence="2" id="KW-1185">Reference proteome</keyword>
<name>A0A4S8P480_9HYPH</name>
<comment type="caution">
    <text evidence="1">The sequence shown here is derived from an EMBL/GenBank/DDBJ whole genome shotgun (WGS) entry which is preliminary data.</text>
</comment>
<evidence type="ECO:0000313" key="1">
    <source>
        <dbReference type="EMBL" id="THV24235.1"/>
    </source>
</evidence>
<accession>A0A4S8P480</accession>
<dbReference type="EMBL" id="STGV01000002">
    <property type="protein sequence ID" value="THV24235.1"/>
    <property type="molecule type" value="Genomic_DNA"/>
</dbReference>
<proteinExistence type="predicted"/>
<sequence length="158" mass="17447">MLLVVYLMAFELTVGLSISKKVSMAGSTIGDLISREEKLNKEFLATSTDVSKAMFVPYPSKNLAIKVTGIKVNDKKEATVVWSWSSVGGVPYTAGTTPIVPSEFRTPDVFLVRTELSVTHELLMWLPGLSGSSTKTLTMGREFFFRQRLSRDIVCTDC</sequence>
<evidence type="ECO:0000313" key="2">
    <source>
        <dbReference type="Proteomes" id="UP000308828"/>
    </source>
</evidence>
<gene>
    <name evidence="1" type="ORF">FAA97_08855</name>
</gene>
<dbReference type="Proteomes" id="UP000308828">
    <property type="component" value="Unassembled WGS sequence"/>
</dbReference>
<protein>
    <submittedName>
        <fullName evidence="1">Pilus assembly protein</fullName>
    </submittedName>
</protein>
<reference evidence="1 2" key="1">
    <citation type="submission" date="2019-04" db="EMBL/GenBank/DDBJ databases">
        <title>Genome sequence of strain shin9-1.</title>
        <authorList>
            <person name="Gao J."/>
            <person name="Sun J."/>
        </authorList>
    </citation>
    <scope>NUCLEOTIDE SEQUENCE [LARGE SCALE GENOMIC DNA]</scope>
    <source>
        <strain evidence="2">shin9-1</strain>
    </source>
</reference>